<keyword evidence="2" id="KW-0964">Secreted</keyword>
<protein>
    <recommendedName>
        <fullName evidence="6">Dockerin domain-containing protein</fullName>
    </recommendedName>
</protein>
<dbReference type="InterPro" id="IPR059100">
    <property type="entry name" value="TSP3_bac"/>
</dbReference>
<evidence type="ECO:0008006" key="6">
    <source>
        <dbReference type="Google" id="ProtNLM"/>
    </source>
</evidence>
<name>A0A7C4W184_9BACT</name>
<dbReference type="InterPro" id="IPR053180">
    <property type="entry name" value="Ca-binding_acidic-repeat"/>
</dbReference>
<reference evidence="5" key="1">
    <citation type="journal article" date="2020" name="mSystems">
        <title>Genome- and Community-Level Interaction Insights into Carbon Utilization and Element Cycling Functions of Hydrothermarchaeota in Hydrothermal Sediment.</title>
        <authorList>
            <person name="Zhou Z."/>
            <person name="Liu Y."/>
            <person name="Xu W."/>
            <person name="Pan J."/>
            <person name="Luo Z.H."/>
            <person name="Li M."/>
        </authorList>
    </citation>
    <scope>NUCLEOTIDE SEQUENCE [LARGE SCALE GENOMIC DNA]</scope>
    <source>
        <strain evidence="5">SpSt-477</strain>
    </source>
</reference>
<dbReference type="GO" id="GO:0000272">
    <property type="term" value="P:polysaccharide catabolic process"/>
    <property type="evidence" value="ECO:0007669"/>
    <property type="project" value="InterPro"/>
</dbReference>
<evidence type="ECO:0000256" key="1">
    <source>
        <dbReference type="ARBA" id="ARBA00004613"/>
    </source>
</evidence>
<dbReference type="CDD" id="cd14256">
    <property type="entry name" value="Dockerin_I"/>
    <property type="match status" value="1"/>
</dbReference>
<dbReference type="Gene3D" id="1.10.1330.10">
    <property type="entry name" value="Dockerin domain"/>
    <property type="match status" value="1"/>
</dbReference>
<dbReference type="EMBL" id="DSUH01000286">
    <property type="protein sequence ID" value="HGU33638.1"/>
    <property type="molecule type" value="Genomic_DNA"/>
</dbReference>
<dbReference type="PANTHER" id="PTHR37467:SF1">
    <property type="entry name" value="EXPORTED CALCIUM-BINDING GLYCOPROTEIN"/>
    <property type="match status" value="1"/>
</dbReference>
<organism evidence="5">
    <name type="scientific">Desulfatirhabdium butyrativorans</name>
    <dbReference type="NCBI Taxonomy" id="340467"/>
    <lineage>
        <taxon>Bacteria</taxon>
        <taxon>Pseudomonadati</taxon>
        <taxon>Thermodesulfobacteriota</taxon>
        <taxon>Desulfobacteria</taxon>
        <taxon>Desulfobacterales</taxon>
        <taxon>Desulfatirhabdiaceae</taxon>
        <taxon>Desulfatirhabdium</taxon>
    </lineage>
</organism>
<proteinExistence type="predicted"/>
<evidence type="ECO:0000313" key="5">
    <source>
        <dbReference type="EMBL" id="HGU33638.1"/>
    </source>
</evidence>
<dbReference type="InterPro" id="IPR018247">
    <property type="entry name" value="EF_Hand_1_Ca_BS"/>
</dbReference>
<evidence type="ECO:0000256" key="3">
    <source>
        <dbReference type="ARBA" id="ARBA00022729"/>
    </source>
</evidence>
<gene>
    <name evidence="5" type="ORF">ENS29_12400</name>
</gene>
<accession>A0A7C4W184</accession>
<comment type="caution">
    <text evidence="5">The sequence shown here is derived from an EMBL/GenBank/DDBJ whole genome shotgun (WGS) entry which is preliminary data.</text>
</comment>
<dbReference type="Pfam" id="PF18884">
    <property type="entry name" value="TSP3_bac"/>
    <property type="match status" value="2"/>
</dbReference>
<dbReference type="AlphaFoldDB" id="A0A7C4W184"/>
<dbReference type="SUPFAM" id="SSF63446">
    <property type="entry name" value="Type I dockerin domain"/>
    <property type="match status" value="1"/>
</dbReference>
<sequence length="190" mass="20298">MIIRPDMRRFAILLGTVTPNAFSSKFPWAGDALTPVRVFAVSCLRAGGAAESFLSDTVTNDGRDHDGLSDVVEDQIGSDKTVADTDGDILLDGKEYVLGTSPVKTDTDGDGYSDYEEVQAGSDPLDPASFPLKGDIDGDCKVDLTDVIKVLQILVGMTLEGTINPAADVDDDRKIGEAEIIYILKQVAEQ</sequence>
<keyword evidence="4" id="KW-0106">Calcium</keyword>
<dbReference type="InterPro" id="IPR036439">
    <property type="entry name" value="Dockerin_dom_sf"/>
</dbReference>
<dbReference type="PROSITE" id="PS00018">
    <property type="entry name" value="EF_HAND_1"/>
    <property type="match status" value="1"/>
</dbReference>
<comment type="subcellular location">
    <subcellularLocation>
        <location evidence="1">Secreted</location>
    </subcellularLocation>
</comment>
<evidence type="ECO:0000256" key="2">
    <source>
        <dbReference type="ARBA" id="ARBA00022525"/>
    </source>
</evidence>
<dbReference type="PANTHER" id="PTHR37467">
    <property type="entry name" value="EXPORTED CALCIUM-BINDING GLYCOPROTEIN-RELATED"/>
    <property type="match status" value="1"/>
</dbReference>
<evidence type="ECO:0000256" key="4">
    <source>
        <dbReference type="ARBA" id="ARBA00022837"/>
    </source>
</evidence>
<keyword evidence="3" id="KW-0732">Signal</keyword>